<dbReference type="AlphaFoldDB" id="A0A7S0I1Q9"/>
<organism evidence="3">
    <name type="scientific">Phaeocystis antarctica</name>
    <dbReference type="NCBI Taxonomy" id="33657"/>
    <lineage>
        <taxon>Eukaryota</taxon>
        <taxon>Haptista</taxon>
        <taxon>Haptophyta</taxon>
        <taxon>Prymnesiophyceae</taxon>
        <taxon>Phaeocystales</taxon>
        <taxon>Phaeocystaceae</taxon>
        <taxon>Phaeocystis</taxon>
    </lineage>
</organism>
<reference evidence="3" key="1">
    <citation type="submission" date="2021-01" db="EMBL/GenBank/DDBJ databases">
        <authorList>
            <person name="Corre E."/>
            <person name="Pelletier E."/>
            <person name="Niang G."/>
            <person name="Scheremetjew M."/>
            <person name="Finn R."/>
            <person name="Kale V."/>
            <person name="Holt S."/>
            <person name="Cochrane G."/>
            <person name="Meng A."/>
            <person name="Brown T."/>
            <person name="Cohen L."/>
        </authorList>
    </citation>
    <scope>NUCLEOTIDE SEQUENCE</scope>
    <source>
        <strain evidence="3">CCMP1374</strain>
    </source>
</reference>
<feature type="compositionally biased region" description="Basic and acidic residues" evidence="1">
    <location>
        <begin position="42"/>
        <end position="52"/>
    </location>
</feature>
<feature type="domain" description="ACB" evidence="2">
    <location>
        <begin position="65"/>
        <end position="135"/>
    </location>
</feature>
<dbReference type="PROSITE" id="PS51228">
    <property type="entry name" value="ACB_2"/>
    <property type="match status" value="1"/>
</dbReference>
<dbReference type="EMBL" id="HBEP01034332">
    <property type="protein sequence ID" value="CAD8508409.1"/>
    <property type="molecule type" value="Transcribed_RNA"/>
</dbReference>
<feature type="region of interest" description="Disordered" evidence="1">
    <location>
        <begin position="9"/>
        <end position="57"/>
    </location>
</feature>
<name>A0A7S0I1Q9_9EUKA</name>
<dbReference type="InterPro" id="IPR000582">
    <property type="entry name" value="Acyl-CoA-binding_protein"/>
</dbReference>
<evidence type="ECO:0000256" key="1">
    <source>
        <dbReference type="SAM" id="MobiDB-lite"/>
    </source>
</evidence>
<gene>
    <name evidence="3" type="ORF">PANT1444_LOCUS19436</name>
</gene>
<dbReference type="InterPro" id="IPR035984">
    <property type="entry name" value="Acyl-CoA-binding_sf"/>
</dbReference>
<dbReference type="SUPFAM" id="SSF47027">
    <property type="entry name" value="Acyl-CoA binding protein"/>
    <property type="match status" value="1"/>
</dbReference>
<dbReference type="Gene3D" id="1.20.80.10">
    <property type="match status" value="1"/>
</dbReference>
<protein>
    <recommendedName>
        <fullName evidence="2">ACB domain-containing protein</fullName>
    </recommendedName>
</protein>
<proteinExistence type="predicted"/>
<accession>A0A7S0I1Q9</accession>
<dbReference type="InterPro" id="IPR014352">
    <property type="entry name" value="FERM/acyl-CoA-bd_prot_sf"/>
</dbReference>
<sequence length="135" mass="14703">MLMYVQARRTGQTSGQMYRPDASSSSLSSLANGAVVHSGPGAKDEDARRNGHDMGTGEAEAEGELLLRFREACKRADGLQAELNNPQKLALYGLFKQATDPNGRNPAAPSQLSIITRAKWEAWYEVRQHVEGSVT</sequence>
<dbReference type="Pfam" id="PF00887">
    <property type="entry name" value="ACBP"/>
    <property type="match status" value="1"/>
</dbReference>
<evidence type="ECO:0000313" key="3">
    <source>
        <dbReference type="EMBL" id="CAD8508409.1"/>
    </source>
</evidence>
<dbReference type="GO" id="GO:0000062">
    <property type="term" value="F:fatty-acyl-CoA binding"/>
    <property type="evidence" value="ECO:0007669"/>
    <property type="project" value="InterPro"/>
</dbReference>
<evidence type="ECO:0000259" key="2">
    <source>
        <dbReference type="PROSITE" id="PS51228"/>
    </source>
</evidence>